<sequence>MSCALEDL</sequence>
<name>A0A0E9U1W0_ANGAN</name>
<proteinExistence type="predicted"/>
<reference evidence="1" key="1">
    <citation type="submission" date="2014-11" db="EMBL/GenBank/DDBJ databases">
        <authorList>
            <person name="Amaro Gonzalez C."/>
        </authorList>
    </citation>
    <scope>NUCLEOTIDE SEQUENCE</scope>
</reference>
<protein>
    <submittedName>
        <fullName evidence="1">Uncharacterized protein</fullName>
    </submittedName>
</protein>
<evidence type="ECO:0000313" key="1">
    <source>
        <dbReference type="EMBL" id="JAH59190.1"/>
    </source>
</evidence>
<accession>A0A0E9U1W0</accession>
<reference evidence="1" key="2">
    <citation type="journal article" date="2015" name="Fish Shellfish Immunol.">
        <title>Early steps in the European eel (Anguilla anguilla)-Vibrio vulnificus interaction in the gills: Role of the RtxA13 toxin.</title>
        <authorList>
            <person name="Callol A."/>
            <person name="Pajuelo D."/>
            <person name="Ebbesson L."/>
            <person name="Teles M."/>
            <person name="MacKenzie S."/>
            <person name="Amaro C."/>
        </authorList>
    </citation>
    <scope>NUCLEOTIDE SEQUENCE</scope>
</reference>
<organism evidence="1">
    <name type="scientific">Anguilla anguilla</name>
    <name type="common">European freshwater eel</name>
    <name type="synonym">Muraena anguilla</name>
    <dbReference type="NCBI Taxonomy" id="7936"/>
    <lineage>
        <taxon>Eukaryota</taxon>
        <taxon>Metazoa</taxon>
        <taxon>Chordata</taxon>
        <taxon>Craniata</taxon>
        <taxon>Vertebrata</taxon>
        <taxon>Euteleostomi</taxon>
        <taxon>Actinopterygii</taxon>
        <taxon>Neopterygii</taxon>
        <taxon>Teleostei</taxon>
        <taxon>Anguilliformes</taxon>
        <taxon>Anguillidae</taxon>
        <taxon>Anguilla</taxon>
    </lineage>
</organism>
<dbReference type="EMBL" id="GBXM01049387">
    <property type="protein sequence ID" value="JAH59190.1"/>
    <property type="molecule type" value="Transcribed_RNA"/>
</dbReference>